<reference evidence="2" key="1">
    <citation type="submission" date="2020-02" db="EMBL/GenBank/DDBJ databases">
        <authorList>
            <person name="Meier V. D."/>
        </authorList>
    </citation>
    <scope>NUCLEOTIDE SEQUENCE</scope>
    <source>
        <strain evidence="2">AVDCRST_MAG36</strain>
    </source>
</reference>
<feature type="non-terminal residue" evidence="2">
    <location>
        <position position="223"/>
    </location>
</feature>
<feature type="compositionally biased region" description="Basic residues" evidence="1">
    <location>
        <begin position="143"/>
        <end position="153"/>
    </location>
</feature>
<protein>
    <submittedName>
        <fullName evidence="2">Phosphoribosylformylglycinamidine synthase, glutamine amidotransferase subunit</fullName>
        <ecNumber evidence="2">6.3.5.3</ecNumber>
    </submittedName>
</protein>
<dbReference type="GO" id="GO:0016740">
    <property type="term" value="F:transferase activity"/>
    <property type="evidence" value="ECO:0007669"/>
    <property type="project" value="UniProtKB-KW"/>
</dbReference>
<feature type="region of interest" description="Disordered" evidence="1">
    <location>
        <begin position="1"/>
        <end position="203"/>
    </location>
</feature>
<organism evidence="2">
    <name type="scientific">uncultured Nocardioidaceae bacterium</name>
    <dbReference type="NCBI Taxonomy" id="253824"/>
    <lineage>
        <taxon>Bacteria</taxon>
        <taxon>Bacillati</taxon>
        <taxon>Actinomycetota</taxon>
        <taxon>Actinomycetes</taxon>
        <taxon>Propionibacteriales</taxon>
        <taxon>Nocardioidaceae</taxon>
        <taxon>environmental samples</taxon>
    </lineage>
</organism>
<sequence length="223" mass="25110">EDRGRHLPRVARRRRRPPRRTPRRCRAGRALARRPRPAGRGRRRAAGRLLLRRLPACRRHRALRPGDDRGRRGRAPRPAGPRHLQRLPGAVRGAPAAGGVGPQRAADVRLQGPAAARREQPDRVDLGVRRGRGGHDRAQERRGRVRRGLRHPRPAGGRGPGGGALPRRQPQRLAARHRRDRQRARQRRRVDAAPGARGGGAVRCRHRRARVLHLRAAGARRRL</sequence>
<dbReference type="AlphaFoldDB" id="A0A6J4M6F7"/>
<evidence type="ECO:0000256" key="1">
    <source>
        <dbReference type="SAM" id="MobiDB-lite"/>
    </source>
</evidence>
<feature type="compositionally biased region" description="Basic and acidic residues" evidence="1">
    <location>
        <begin position="116"/>
        <end position="142"/>
    </location>
</feature>
<keyword evidence="2" id="KW-0808">Transferase</keyword>
<gene>
    <name evidence="2" type="ORF">AVDCRST_MAG36-2000</name>
</gene>
<accession>A0A6J4M6F7</accession>
<dbReference type="EC" id="6.3.5.3" evidence="2"/>
<proteinExistence type="predicted"/>
<keyword evidence="2" id="KW-0315">Glutamine amidotransferase</keyword>
<feature type="compositionally biased region" description="Basic residues" evidence="1">
    <location>
        <begin position="1"/>
        <end position="46"/>
    </location>
</feature>
<keyword evidence="2" id="KW-0436">Ligase</keyword>
<feature type="non-terminal residue" evidence="2">
    <location>
        <position position="1"/>
    </location>
</feature>
<name>A0A6J4M6F7_9ACTN</name>
<feature type="compositionally biased region" description="Basic residues" evidence="1">
    <location>
        <begin position="174"/>
        <end position="188"/>
    </location>
</feature>
<dbReference type="GO" id="GO:0004642">
    <property type="term" value="F:phosphoribosylformylglycinamidine synthase activity"/>
    <property type="evidence" value="ECO:0007669"/>
    <property type="project" value="UniProtKB-EC"/>
</dbReference>
<dbReference type="EMBL" id="CADCUH010000133">
    <property type="protein sequence ID" value="CAA9351218.1"/>
    <property type="molecule type" value="Genomic_DNA"/>
</dbReference>
<evidence type="ECO:0000313" key="2">
    <source>
        <dbReference type="EMBL" id="CAA9351218.1"/>
    </source>
</evidence>